<dbReference type="EMBL" id="JAQQWN010000005">
    <property type="protein sequence ID" value="KAK8084460.1"/>
    <property type="molecule type" value="Genomic_DNA"/>
</dbReference>
<name>A0ABR1WLN6_9PEZI</name>
<dbReference type="RefSeq" id="XP_066668969.1">
    <property type="nucleotide sequence ID" value="XM_066810046.1"/>
</dbReference>
<keyword evidence="2" id="KW-1185">Reference proteome</keyword>
<dbReference type="Proteomes" id="UP001433268">
    <property type="component" value="Unassembled WGS sequence"/>
</dbReference>
<dbReference type="GeneID" id="92043106"/>
<organism evidence="1 2">
    <name type="scientific">Apiospora hydei</name>
    <dbReference type="NCBI Taxonomy" id="1337664"/>
    <lineage>
        <taxon>Eukaryota</taxon>
        <taxon>Fungi</taxon>
        <taxon>Dikarya</taxon>
        <taxon>Ascomycota</taxon>
        <taxon>Pezizomycotina</taxon>
        <taxon>Sordariomycetes</taxon>
        <taxon>Xylariomycetidae</taxon>
        <taxon>Amphisphaeriales</taxon>
        <taxon>Apiosporaceae</taxon>
        <taxon>Apiospora</taxon>
    </lineage>
</organism>
<accession>A0ABR1WLN6</accession>
<gene>
    <name evidence="1" type="ORF">PG997_005731</name>
</gene>
<comment type="caution">
    <text evidence="1">The sequence shown here is derived from an EMBL/GenBank/DDBJ whole genome shotgun (WGS) entry which is preliminary data.</text>
</comment>
<protein>
    <submittedName>
        <fullName evidence="1">Uncharacterized protein</fullName>
    </submittedName>
</protein>
<sequence>MTPAHSTAGHDLDAAKRHLHLDPIPLRRVPDADLDRAVRRELARRAEVLGPVIDARARVLGLAVEPRQELAPALAVVHLGAHADRGRAQLGDARLGWGFDGLQEVLPLGPVRVDLDRGDAVAALLARREVQRGRGSCRGGLHVEHWVIDQWCDRSKEGITPCTSFATASIILATSARNAASPNVTEHLEHHYNYFMNGMASIGEQLCMLTGSGECAAGKGSA</sequence>
<evidence type="ECO:0000313" key="1">
    <source>
        <dbReference type="EMBL" id="KAK8084460.1"/>
    </source>
</evidence>
<proteinExistence type="predicted"/>
<evidence type="ECO:0000313" key="2">
    <source>
        <dbReference type="Proteomes" id="UP001433268"/>
    </source>
</evidence>
<reference evidence="1 2" key="1">
    <citation type="submission" date="2023-01" db="EMBL/GenBank/DDBJ databases">
        <title>Analysis of 21 Apiospora genomes using comparative genomics revels a genus with tremendous synthesis potential of carbohydrate active enzymes and secondary metabolites.</title>
        <authorList>
            <person name="Sorensen T."/>
        </authorList>
    </citation>
    <scope>NUCLEOTIDE SEQUENCE [LARGE SCALE GENOMIC DNA]</scope>
    <source>
        <strain evidence="1 2">CBS 114990</strain>
    </source>
</reference>